<dbReference type="RefSeq" id="WP_175394559.1">
    <property type="nucleotide sequence ID" value="NZ_JABMCB010000154.1"/>
</dbReference>
<reference evidence="2 3" key="1">
    <citation type="submission" date="2020-05" db="EMBL/GenBank/DDBJ databases">
        <title>Genome Sequencing of Type Strains.</title>
        <authorList>
            <person name="Lemaire J.F."/>
            <person name="Inderbitzin P."/>
            <person name="Gregorio O.A."/>
            <person name="Collins S.B."/>
            <person name="Wespe N."/>
            <person name="Knight-Connoni V."/>
        </authorList>
    </citation>
    <scope>NUCLEOTIDE SEQUENCE [LARGE SCALE GENOMIC DNA]</scope>
    <source>
        <strain evidence="2 3">LMG 21957</strain>
    </source>
</reference>
<name>A0A7Y6BU74_9BACL</name>
<accession>A0A7Y6BU74</accession>
<keyword evidence="1" id="KW-0472">Membrane</keyword>
<sequence length="116" mass="12778">MLEGIKDIVGTIFGVGLLLIAFGLAILFFYMTVINFKDKVVKRKSSNNRTRMFCTGCRKIISIDAERCPHCGESYGKSNPVLSSIIFCFIAGCGFLYIGLEGVILFLEDGISQLIP</sequence>
<proteinExistence type="predicted"/>
<keyword evidence="3" id="KW-1185">Reference proteome</keyword>
<evidence type="ECO:0000313" key="3">
    <source>
        <dbReference type="Proteomes" id="UP000526125"/>
    </source>
</evidence>
<dbReference type="EMBL" id="JABMCB010000154">
    <property type="protein sequence ID" value="NUU74658.1"/>
    <property type="molecule type" value="Genomic_DNA"/>
</dbReference>
<dbReference type="Proteomes" id="UP000526125">
    <property type="component" value="Unassembled WGS sequence"/>
</dbReference>
<evidence type="ECO:0008006" key="4">
    <source>
        <dbReference type="Google" id="ProtNLM"/>
    </source>
</evidence>
<organism evidence="2 3">
    <name type="scientific">Paenibacillus xylanilyticus</name>
    <dbReference type="NCBI Taxonomy" id="248903"/>
    <lineage>
        <taxon>Bacteria</taxon>
        <taxon>Bacillati</taxon>
        <taxon>Bacillota</taxon>
        <taxon>Bacilli</taxon>
        <taxon>Bacillales</taxon>
        <taxon>Paenibacillaceae</taxon>
        <taxon>Paenibacillus</taxon>
    </lineage>
</organism>
<keyword evidence="1" id="KW-0812">Transmembrane</keyword>
<evidence type="ECO:0000313" key="2">
    <source>
        <dbReference type="EMBL" id="NUU74658.1"/>
    </source>
</evidence>
<feature type="transmembrane region" description="Helical" evidence="1">
    <location>
        <begin position="85"/>
        <end position="107"/>
    </location>
</feature>
<comment type="caution">
    <text evidence="2">The sequence shown here is derived from an EMBL/GenBank/DDBJ whole genome shotgun (WGS) entry which is preliminary data.</text>
</comment>
<feature type="transmembrane region" description="Helical" evidence="1">
    <location>
        <begin position="12"/>
        <end position="36"/>
    </location>
</feature>
<dbReference type="AlphaFoldDB" id="A0A7Y6BU74"/>
<protein>
    <recommendedName>
        <fullName evidence="4">Zinc ribbon domain-containing protein</fullName>
    </recommendedName>
</protein>
<gene>
    <name evidence="2" type="ORF">HP552_05310</name>
</gene>
<keyword evidence="1" id="KW-1133">Transmembrane helix</keyword>
<evidence type="ECO:0000256" key="1">
    <source>
        <dbReference type="SAM" id="Phobius"/>
    </source>
</evidence>